<dbReference type="AlphaFoldDB" id="A0AAD0KTC0"/>
<sequence length="72" mass="7258">MSEILGNGVIVEPGLAAATSGTGEIIAEPVSVFHQVSIIGSLSAPMTFAVPAPGLGIDRFANLPSSRRIVAV</sequence>
<proteinExistence type="predicted"/>
<gene>
    <name evidence="1" type="ORF">DIJ64_12570</name>
</gene>
<accession>A0AAD0KTC0</accession>
<dbReference type="Proteomes" id="UP000249682">
    <property type="component" value="Chromosome"/>
</dbReference>
<evidence type="ECO:0000313" key="1">
    <source>
        <dbReference type="EMBL" id="AWV48585.1"/>
    </source>
</evidence>
<evidence type="ECO:0000313" key="2">
    <source>
        <dbReference type="Proteomes" id="UP000249682"/>
    </source>
</evidence>
<dbReference type="EMBL" id="CP029543">
    <property type="protein sequence ID" value="AWV48585.1"/>
    <property type="molecule type" value="Genomic_DNA"/>
</dbReference>
<name>A0AAD0KTC0_MYCLR</name>
<organism evidence="1 2">
    <name type="scientific">Mycobacterium leprae</name>
    <dbReference type="NCBI Taxonomy" id="1769"/>
    <lineage>
        <taxon>Bacteria</taxon>
        <taxon>Bacillati</taxon>
        <taxon>Actinomycetota</taxon>
        <taxon>Actinomycetes</taxon>
        <taxon>Mycobacteriales</taxon>
        <taxon>Mycobacteriaceae</taxon>
        <taxon>Mycobacterium</taxon>
    </lineage>
</organism>
<protein>
    <submittedName>
        <fullName evidence="1">Uncharacterized protein</fullName>
    </submittedName>
</protein>
<reference evidence="1 2" key="1">
    <citation type="submission" date="2018-05" db="EMBL/GenBank/DDBJ databases">
        <title>Evolution of small genomes with special reference to Mycobacterium leprae.</title>
        <authorList>
            <person name="Mohanty P.S."/>
            <person name="Bansal A.K."/>
            <person name="Gupta U.D."/>
            <person name="Naaz F."/>
            <person name="Dwivedi V.D."/>
            <person name="Singh H."/>
            <person name="Gupta G."/>
            <person name="Sharma S."/>
            <person name="Arora M."/>
        </authorList>
    </citation>
    <scope>NUCLEOTIDE SEQUENCE [LARGE SCALE GENOMIC DNA]</scope>
    <source>
        <strain evidence="1 2">MRHRU-235-G</strain>
    </source>
</reference>